<comment type="caution">
    <text evidence="3">The sequence shown here is derived from an EMBL/GenBank/DDBJ whole genome shotgun (WGS) entry which is preliminary data.</text>
</comment>
<dbReference type="SUPFAM" id="SSF53756">
    <property type="entry name" value="UDP-Glycosyltransferase/glycogen phosphorylase"/>
    <property type="match status" value="1"/>
</dbReference>
<dbReference type="Proteomes" id="UP001262889">
    <property type="component" value="Unassembled WGS sequence"/>
</dbReference>
<dbReference type="Pfam" id="PF13439">
    <property type="entry name" value="Glyco_transf_4"/>
    <property type="match status" value="1"/>
</dbReference>
<evidence type="ECO:0000313" key="3">
    <source>
        <dbReference type="EMBL" id="MDT0643032.1"/>
    </source>
</evidence>
<accession>A0ABU3C9Z7</accession>
<reference evidence="3 4" key="1">
    <citation type="submission" date="2023-09" db="EMBL/GenBank/DDBJ databases">
        <authorList>
            <person name="Rey-Velasco X."/>
        </authorList>
    </citation>
    <scope>NUCLEOTIDE SEQUENCE [LARGE SCALE GENOMIC DNA]</scope>
    <source>
        <strain evidence="3 4">F363</strain>
    </source>
</reference>
<dbReference type="PANTHER" id="PTHR45947">
    <property type="entry name" value="SULFOQUINOVOSYL TRANSFERASE SQD2"/>
    <property type="match status" value="1"/>
</dbReference>
<dbReference type="EC" id="2.4.-.-" evidence="3"/>
<gene>
    <name evidence="3" type="ORF">RM553_09355</name>
</gene>
<keyword evidence="4" id="KW-1185">Reference proteome</keyword>
<organism evidence="3 4">
    <name type="scientific">Autumnicola tepida</name>
    <dbReference type="NCBI Taxonomy" id="3075595"/>
    <lineage>
        <taxon>Bacteria</taxon>
        <taxon>Pseudomonadati</taxon>
        <taxon>Bacteroidota</taxon>
        <taxon>Flavobacteriia</taxon>
        <taxon>Flavobacteriales</taxon>
        <taxon>Flavobacteriaceae</taxon>
        <taxon>Autumnicola</taxon>
    </lineage>
</organism>
<dbReference type="RefSeq" id="WP_311534653.1">
    <property type="nucleotide sequence ID" value="NZ_JAVRHQ010000009.1"/>
</dbReference>
<feature type="domain" description="Glycosyltransferase subfamily 4-like N-terminal" evidence="2">
    <location>
        <begin position="19"/>
        <end position="181"/>
    </location>
</feature>
<dbReference type="InterPro" id="IPR001296">
    <property type="entry name" value="Glyco_trans_1"/>
</dbReference>
<protein>
    <submittedName>
        <fullName evidence="3">Glycosyltransferase family 4 protein</fullName>
        <ecNumber evidence="3">2.4.-.-</ecNumber>
    </submittedName>
</protein>
<dbReference type="Pfam" id="PF00534">
    <property type="entry name" value="Glycos_transf_1"/>
    <property type="match status" value="1"/>
</dbReference>
<proteinExistence type="predicted"/>
<dbReference type="EMBL" id="JAVRHQ010000009">
    <property type="protein sequence ID" value="MDT0643032.1"/>
    <property type="molecule type" value="Genomic_DNA"/>
</dbReference>
<name>A0ABU3C9Z7_9FLAO</name>
<evidence type="ECO:0000259" key="2">
    <source>
        <dbReference type="Pfam" id="PF13439"/>
    </source>
</evidence>
<evidence type="ECO:0000313" key="4">
    <source>
        <dbReference type="Proteomes" id="UP001262889"/>
    </source>
</evidence>
<dbReference type="InterPro" id="IPR028098">
    <property type="entry name" value="Glyco_trans_4-like_N"/>
</dbReference>
<keyword evidence="3" id="KW-0328">Glycosyltransferase</keyword>
<evidence type="ECO:0000259" key="1">
    <source>
        <dbReference type="Pfam" id="PF00534"/>
    </source>
</evidence>
<keyword evidence="3" id="KW-0808">Transferase</keyword>
<feature type="domain" description="Glycosyl transferase family 1" evidence="1">
    <location>
        <begin position="186"/>
        <end position="354"/>
    </location>
</feature>
<dbReference type="CDD" id="cd03801">
    <property type="entry name" value="GT4_PimA-like"/>
    <property type="match status" value="1"/>
</dbReference>
<dbReference type="InterPro" id="IPR050194">
    <property type="entry name" value="Glycosyltransferase_grp1"/>
</dbReference>
<dbReference type="GO" id="GO:0016757">
    <property type="term" value="F:glycosyltransferase activity"/>
    <property type="evidence" value="ECO:0007669"/>
    <property type="project" value="UniProtKB-KW"/>
</dbReference>
<dbReference type="Gene3D" id="3.40.50.2000">
    <property type="entry name" value="Glycogen Phosphorylase B"/>
    <property type="match status" value="2"/>
</dbReference>
<dbReference type="PANTHER" id="PTHR45947:SF14">
    <property type="entry name" value="SLL1723 PROTEIN"/>
    <property type="match status" value="1"/>
</dbReference>
<sequence length="382" mass="43469">MHLAFLTPEYPHAASTTSGGLGTSIKNLTQELVLKGVEVSIIIYGQKRNQTFTEGNIHFYLVKQKNYKFGGWYFYRKFLQNFLNRLAEKEKIDLIEAADWTGITAFMNIKKPLVLRLHGSDTYFCTLEGRKQKWKNRWFERNALKNADRIISVSEFAGKKTMQLFGINTGFKVIPNAVNLKKFTAEDENIDPDQLLYFGSLLRKKGVLELASIFNSVVEKRPSTTLTVLGKDVKDARENTSTLELYRNLLSAKAIKNFTYLGEMQYEQVKFQLAKAAVIVLPSFAEAFPMTWLEAMAMGKALVTSNIGWAPEIMINGKTGFTEHPEDHDNYATKILKLLGNPDLRREMGVNARKKVCHEFSSEIIASKNISFYESVLKQTDN</sequence>